<comment type="function">
    <text evidence="11">Catalyzes 2 different reactions between oxygen and the acireductone 1,2-dihydroxy-3-keto-5-methylthiopentene (DHK-MTPene) depending upon the metal bound in the active site. Fe-containing acireductone dioxygenase (Fe-ARD) produces formate and 2-keto-4-methylthiobutyrate (KMTB), the alpha-ketoacid precursor of methionine in the methionine recycle pathway. Ni-containing acireductone dioxygenase (Ni-ARD) produces methylthiopropionate, carbon monoxide and formate, and does not lie on the methionine recycle pathway.</text>
</comment>
<comment type="cofactor">
    <cofactor evidence="11">
        <name>Fe(2+)</name>
        <dbReference type="ChEBI" id="CHEBI:29033"/>
    </cofactor>
    <cofactor evidence="11">
        <name>Ni(2+)</name>
        <dbReference type="ChEBI" id="CHEBI:49786"/>
    </cofactor>
    <text evidence="11">Binds either 1 Fe or Ni cation per monomer. Iron-binding promotes an acireductone dioxygenase reaction producing 2-keto-4-methylthiobutyrate, while nickel-binding promotes an acireductone dioxygenase reaction producing 3-(methylsulfanyl)propanoate.</text>
</comment>
<keyword evidence="3 11" id="KW-0533">Nickel</keyword>
<evidence type="ECO:0000256" key="3">
    <source>
        <dbReference type="ARBA" id="ARBA00022596"/>
    </source>
</evidence>
<comment type="catalytic activity">
    <reaction evidence="1 11">
        <text>1,2-dihydroxy-5-(methylsulfanyl)pent-1-en-3-one + O2 = 4-methylsulfanyl-2-oxobutanoate + formate + 2 H(+)</text>
        <dbReference type="Rhea" id="RHEA:24504"/>
        <dbReference type="ChEBI" id="CHEBI:15378"/>
        <dbReference type="ChEBI" id="CHEBI:15379"/>
        <dbReference type="ChEBI" id="CHEBI:15740"/>
        <dbReference type="ChEBI" id="CHEBI:16723"/>
        <dbReference type="ChEBI" id="CHEBI:49252"/>
        <dbReference type="EC" id="1.13.11.54"/>
    </reaction>
</comment>
<evidence type="ECO:0000256" key="4">
    <source>
        <dbReference type="ARBA" id="ARBA00022605"/>
    </source>
</evidence>
<comment type="caution">
    <text evidence="12">The sequence shown here is derived from an EMBL/GenBank/DDBJ whole genome shotgun (WGS) entry which is preliminary data.</text>
</comment>
<dbReference type="PANTHER" id="PTHR23418:SF0">
    <property type="entry name" value="ACIREDUCTONE DIOXYGENASE"/>
    <property type="match status" value="1"/>
</dbReference>
<feature type="binding site" evidence="11">
    <location>
        <position position="153"/>
    </location>
    <ligand>
        <name>Ni(2+)</name>
        <dbReference type="ChEBI" id="CHEBI:49786"/>
        <note>for nickel-dependent acireductone dioxygenase activity</note>
    </ligand>
</feature>
<evidence type="ECO:0000256" key="10">
    <source>
        <dbReference type="ARBA" id="ARBA00023242"/>
    </source>
</evidence>
<keyword evidence="13" id="KW-1185">Reference proteome</keyword>
<dbReference type="GO" id="GO:0010308">
    <property type="term" value="F:acireductone dioxygenase (Ni2+-requiring) activity"/>
    <property type="evidence" value="ECO:0007669"/>
    <property type="project" value="UniProtKB-UniRule"/>
</dbReference>
<dbReference type="AlphaFoldDB" id="A0ABD0VL67"/>
<feature type="binding site" evidence="11">
    <location>
        <position position="102"/>
    </location>
    <ligand>
        <name>Ni(2+)</name>
        <dbReference type="ChEBI" id="CHEBI:49786"/>
        <note>for nickel-dependent acireductone dioxygenase activity</note>
    </ligand>
</feature>
<dbReference type="EMBL" id="JANQDX010000004">
    <property type="protein sequence ID" value="KAL0925854.1"/>
    <property type="molecule type" value="Genomic_DNA"/>
</dbReference>
<dbReference type="InterPro" id="IPR014710">
    <property type="entry name" value="RmlC-like_jellyroll"/>
</dbReference>
<feature type="binding site" evidence="11">
    <location>
        <position position="104"/>
    </location>
    <ligand>
        <name>Ni(2+)</name>
        <dbReference type="ChEBI" id="CHEBI:49786"/>
        <note>for nickel-dependent acireductone dioxygenase activity</note>
    </ligand>
</feature>
<evidence type="ECO:0000256" key="11">
    <source>
        <dbReference type="HAMAP-Rule" id="MF_03154"/>
    </source>
</evidence>
<gene>
    <name evidence="12" type="ORF">M5K25_004225</name>
</gene>
<dbReference type="GO" id="GO:0010309">
    <property type="term" value="F:acireductone dioxygenase [iron(II)-requiring] activity"/>
    <property type="evidence" value="ECO:0007669"/>
    <property type="project" value="UniProtKB-UniRule"/>
</dbReference>
<dbReference type="SUPFAM" id="SSF51182">
    <property type="entry name" value="RmlC-like cupins"/>
    <property type="match status" value="1"/>
</dbReference>
<dbReference type="GO" id="GO:0005506">
    <property type="term" value="F:iron ion binding"/>
    <property type="evidence" value="ECO:0007669"/>
    <property type="project" value="UniProtKB-UniRule"/>
</dbReference>
<dbReference type="Proteomes" id="UP001552299">
    <property type="component" value="Unassembled WGS sequence"/>
</dbReference>
<keyword evidence="7 11" id="KW-0560">Oxidoreductase</keyword>
<dbReference type="HAMAP" id="MF_03154">
    <property type="entry name" value="Salvage_MtnD_euk"/>
    <property type="match status" value="1"/>
</dbReference>
<evidence type="ECO:0000256" key="8">
    <source>
        <dbReference type="ARBA" id="ARBA00023004"/>
    </source>
</evidence>
<keyword evidence="9 11" id="KW-0486">Methionine biosynthesis</keyword>
<evidence type="ECO:0000256" key="6">
    <source>
        <dbReference type="ARBA" id="ARBA00022964"/>
    </source>
</evidence>
<reference evidence="12 13" key="1">
    <citation type="journal article" date="2024" name="Plant Biotechnol. J.">
        <title>Dendrobium thyrsiflorum genome and its molecular insights into genes involved in important horticultural traits.</title>
        <authorList>
            <person name="Chen B."/>
            <person name="Wang J.Y."/>
            <person name="Zheng P.J."/>
            <person name="Li K.L."/>
            <person name="Liang Y.M."/>
            <person name="Chen X.F."/>
            <person name="Zhang C."/>
            <person name="Zhao X."/>
            <person name="He X."/>
            <person name="Zhang G.Q."/>
            <person name="Liu Z.J."/>
            <person name="Xu Q."/>
        </authorList>
    </citation>
    <scope>NUCLEOTIDE SEQUENCE [LARGE SCALE GENOMIC DNA]</scope>
    <source>
        <strain evidence="12">GZMU011</strain>
    </source>
</reference>
<dbReference type="EC" id="1.13.11.53" evidence="11"/>
<dbReference type="Pfam" id="PF03079">
    <property type="entry name" value="ARD"/>
    <property type="match status" value="1"/>
</dbReference>
<protein>
    <recommendedName>
        <fullName evidence="11">Acireductone dioxygenase</fullName>
    </recommendedName>
    <alternativeName>
        <fullName evidence="11">Acireductone dioxygenase (Fe(2+)-requiring)</fullName>
        <shortName evidence="11">ARD'</shortName>
        <shortName evidence="11">Fe-ARD</shortName>
        <ecNumber evidence="11">1.13.11.54</ecNumber>
    </alternativeName>
    <alternativeName>
        <fullName evidence="11">Acireductone dioxygenase (Ni(2+)-requiring)</fullName>
        <shortName evidence="11">ARD</shortName>
        <shortName evidence="11">Ni-ARD</shortName>
        <ecNumber evidence="11">1.13.11.53</ecNumber>
    </alternativeName>
</protein>
<feature type="binding site" evidence="11">
    <location>
        <position position="102"/>
    </location>
    <ligand>
        <name>Fe(2+)</name>
        <dbReference type="ChEBI" id="CHEBI:29033"/>
        <note>for iron-dependent acireductone dioxygenase activity</note>
    </ligand>
</feature>
<keyword evidence="6 11" id="KW-0223">Dioxygenase</keyword>
<evidence type="ECO:0000256" key="9">
    <source>
        <dbReference type="ARBA" id="ARBA00023167"/>
    </source>
</evidence>
<dbReference type="PANTHER" id="PTHR23418">
    <property type="entry name" value="ACIREDUCTONE DIOXYGENASE"/>
    <property type="match status" value="1"/>
</dbReference>
<keyword evidence="2 11" id="KW-0963">Cytoplasm</keyword>
<dbReference type="GO" id="GO:0005634">
    <property type="term" value="C:nucleus"/>
    <property type="evidence" value="ECO:0007669"/>
    <property type="project" value="UniProtKB-SubCell"/>
</dbReference>
<accession>A0ABD0VL67</accession>
<keyword evidence="4 11" id="KW-0028">Amino-acid biosynthesis</keyword>
<evidence type="ECO:0000256" key="5">
    <source>
        <dbReference type="ARBA" id="ARBA00022723"/>
    </source>
</evidence>
<comment type="catalytic activity">
    <reaction evidence="11">
        <text>1,2-dihydroxy-5-(methylsulfanyl)pent-1-en-3-one + O2 = 3-(methylsulfanyl)propanoate + CO + formate + 2 H(+)</text>
        <dbReference type="Rhea" id="RHEA:14161"/>
        <dbReference type="ChEBI" id="CHEBI:15378"/>
        <dbReference type="ChEBI" id="CHEBI:15379"/>
        <dbReference type="ChEBI" id="CHEBI:15740"/>
        <dbReference type="ChEBI" id="CHEBI:17245"/>
        <dbReference type="ChEBI" id="CHEBI:49016"/>
        <dbReference type="ChEBI" id="CHEBI:49252"/>
        <dbReference type="EC" id="1.13.11.53"/>
    </reaction>
</comment>
<keyword evidence="8 11" id="KW-0408">Iron</keyword>
<proteinExistence type="inferred from homology"/>
<evidence type="ECO:0000313" key="13">
    <source>
        <dbReference type="Proteomes" id="UP001552299"/>
    </source>
</evidence>
<keyword evidence="5 11" id="KW-0479">Metal-binding</keyword>
<evidence type="ECO:0000256" key="1">
    <source>
        <dbReference type="ARBA" id="ARBA00000428"/>
    </source>
</evidence>
<feature type="binding site" evidence="11">
    <location>
        <position position="108"/>
    </location>
    <ligand>
        <name>Ni(2+)</name>
        <dbReference type="ChEBI" id="CHEBI:49786"/>
        <note>for nickel-dependent acireductone dioxygenase activity</note>
    </ligand>
</feature>
<sequence>MAASVSKYDDNKHDAMEAWYMDESIEDHRLPHHLEPKVFVSSDQLKELGVLSWQLKVEDDEDNEDLKNFCEAKGYTQQVVIEVSPEKLPNYEINVKKFFKEHLHDKEETNYIAEGSALLLLVGYFDVRDKRDCWIRIATKKGCIIALPAGIYHRFSLDRTNYIKAVRLFSVGGPFLTAYERPNEDLTVRKEYVEALMKKAHVDGHAAEAL</sequence>
<name>A0ABD0VL67_DENTH</name>
<evidence type="ECO:0000256" key="7">
    <source>
        <dbReference type="ARBA" id="ARBA00023002"/>
    </source>
</evidence>
<dbReference type="FunFam" id="2.60.120.10:FF:000099">
    <property type="entry name" value="1,2-dihydroxy-3-keto-5-methylthiopentene dioxygenase"/>
    <property type="match status" value="1"/>
</dbReference>
<comment type="similarity">
    <text evidence="11">Belongs to the acireductone dioxygenase (ARD) family.</text>
</comment>
<dbReference type="Gene3D" id="2.60.120.10">
    <property type="entry name" value="Jelly Rolls"/>
    <property type="match status" value="1"/>
</dbReference>
<keyword evidence="10 11" id="KW-0539">Nucleus</keyword>
<organism evidence="12 13">
    <name type="scientific">Dendrobium thyrsiflorum</name>
    <name type="common">Pinecone-like raceme dendrobium</name>
    <name type="synonym">Orchid</name>
    <dbReference type="NCBI Taxonomy" id="117978"/>
    <lineage>
        <taxon>Eukaryota</taxon>
        <taxon>Viridiplantae</taxon>
        <taxon>Streptophyta</taxon>
        <taxon>Embryophyta</taxon>
        <taxon>Tracheophyta</taxon>
        <taxon>Spermatophyta</taxon>
        <taxon>Magnoliopsida</taxon>
        <taxon>Liliopsida</taxon>
        <taxon>Asparagales</taxon>
        <taxon>Orchidaceae</taxon>
        <taxon>Epidendroideae</taxon>
        <taxon>Malaxideae</taxon>
        <taxon>Dendrobiinae</taxon>
        <taxon>Dendrobium</taxon>
    </lineage>
</organism>
<feature type="binding site" evidence="11">
    <location>
        <position position="108"/>
    </location>
    <ligand>
        <name>Fe(2+)</name>
        <dbReference type="ChEBI" id="CHEBI:29033"/>
        <note>for iron-dependent acireductone dioxygenase activity</note>
    </ligand>
</feature>
<dbReference type="GO" id="GO:0005737">
    <property type="term" value="C:cytoplasm"/>
    <property type="evidence" value="ECO:0007669"/>
    <property type="project" value="UniProtKB-SubCell"/>
</dbReference>
<dbReference type="InterPro" id="IPR027496">
    <property type="entry name" value="ARD_euk"/>
</dbReference>
<dbReference type="InterPro" id="IPR004313">
    <property type="entry name" value="ARD"/>
</dbReference>
<evidence type="ECO:0000313" key="12">
    <source>
        <dbReference type="EMBL" id="KAL0925854.1"/>
    </source>
</evidence>
<feature type="binding site" evidence="11">
    <location>
        <position position="153"/>
    </location>
    <ligand>
        <name>Fe(2+)</name>
        <dbReference type="ChEBI" id="CHEBI:29033"/>
        <note>for iron-dependent acireductone dioxygenase activity</note>
    </ligand>
</feature>
<dbReference type="EC" id="1.13.11.54" evidence="11"/>
<comment type="pathway">
    <text evidence="11">Amino-acid biosynthesis; L-methionine biosynthesis via salvage pathway; L-methionine from S-methyl-5-thio-alpha-D-ribose 1-phosphate: step 5/6.</text>
</comment>
<evidence type="ECO:0000256" key="2">
    <source>
        <dbReference type="ARBA" id="ARBA00022490"/>
    </source>
</evidence>
<dbReference type="GO" id="GO:0019509">
    <property type="term" value="P:L-methionine salvage from methylthioadenosine"/>
    <property type="evidence" value="ECO:0007669"/>
    <property type="project" value="UniProtKB-UniRule"/>
</dbReference>
<dbReference type="CDD" id="cd02232">
    <property type="entry name" value="cupin_ARD"/>
    <property type="match status" value="1"/>
</dbReference>
<dbReference type="InterPro" id="IPR011051">
    <property type="entry name" value="RmlC_Cupin_sf"/>
</dbReference>
<comment type="subcellular location">
    <subcellularLocation>
        <location evidence="11">Cytoplasm</location>
    </subcellularLocation>
    <subcellularLocation>
        <location evidence="11">Nucleus</location>
    </subcellularLocation>
</comment>
<feature type="binding site" evidence="11">
    <location>
        <position position="104"/>
    </location>
    <ligand>
        <name>Fe(2+)</name>
        <dbReference type="ChEBI" id="CHEBI:29033"/>
        <note>for iron-dependent acireductone dioxygenase activity</note>
    </ligand>
</feature>
<dbReference type="GO" id="GO:0016151">
    <property type="term" value="F:nickel cation binding"/>
    <property type="evidence" value="ECO:0007669"/>
    <property type="project" value="UniProtKB-UniRule"/>
</dbReference>